<name>A0A4P7GNW4_9ACTN</name>
<feature type="transmembrane region" description="Helical" evidence="8">
    <location>
        <begin position="221"/>
        <end position="246"/>
    </location>
</feature>
<protein>
    <recommendedName>
        <fullName evidence="11">Glycosyltransferase RgtA/B/C/D-like domain-containing protein</fullName>
    </recommendedName>
</protein>
<feature type="transmembrane region" description="Helical" evidence="8">
    <location>
        <begin position="309"/>
        <end position="330"/>
    </location>
</feature>
<evidence type="ECO:0000256" key="3">
    <source>
        <dbReference type="ARBA" id="ARBA00022676"/>
    </source>
</evidence>
<dbReference type="PANTHER" id="PTHR33908">
    <property type="entry name" value="MANNOSYLTRANSFERASE YKCB-RELATED"/>
    <property type="match status" value="1"/>
</dbReference>
<keyword evidence="5 8" id="KW-0812">Transmembrane</keyword>
<evidence type="ECO:0000313" key="9">
    <source>
        <dbReference type="EMBL" id="QBR93659.1"/>
    </source>
</evidence>
<feature type="transmembrane region" description="Helical" evidence="8">
    <location>
        <begin position="188"/>
        <end position="209"/>
    </location>
</feature>
<dbReference type="GO" id="GO:0009103">
    <property type="term" value="P:lipopolysaccharide biosynthetic process"/>
    <property type="evidence" value="ECO:0007669"/>
    <property type="project" value="UniProtKB-ARBA"/>
</dbReference>
<feature type="transmembrane region" description="Helical" evidence="8">
    <location>
        <begin position="102"/>
        <end position="123"/>
    </location>
</feature>
<comment type="subcellular location">
    <subcellularLocation>
        <location evidence="1">Cell membrane</location>
        <topology evidence="1">Multi-pass membrane protein</topology>
    </subcellularLocation>
</comment>
<gene>
    <name evidence="9" type="ORF">EXE57_16290</name>
</gene>
<dbReference type="GO" id="GO:0005886">
    <property type="term" value="C:plasma membrane"/>
    <property type="evidence" value="ECO:0007669"/>
    <property type="project" value="UniProtKB-SubCell"/>
</dbReference>
<dbReference type="InterPro" id="IPR031897">
    <property type="entry name" value="AglS"/>
</dbReference>
<reference evidence="9 10" key="1">
    <citation type="submission" date="2019-03" db="EMBL/GenBank/DDBJ databases">
        <title>Three New Species of Nocardioides, Nocardioides euryhalodurans sp. nov., Nocardioides seonyuensis sp. nov. and Nocardioides eburneoflavus sp. nov., Iolated from Soil.</title>
        <authorList>
            <person name="Roh S.G."/>
            <person name="Lee C."/>
            <person name="Kim M.-K."/>
            <person name="Kim S.B."/>
        </authorList>
    </citation>
    <scope>NUCLEOTIDE SEQUENCE [LARGE SCALE GENOMIC DNA]</scope>
    <source>
        <strain evidence="9 10">MMS17-SY117</strain>
    </source>
</reference>
<accession>A0A4P7GNW4</accession>
<evidence type="ECO:0000256" key="2">
    <source>
        <dbReference type="ARBA" id="ARBA00022475"/>
    </source>
</evidence>
<dbReference type="Proteomes" id="UP000294894">
    <property type="component" value="Chromosome"/>
</dbReference>
<proteinExistence type="predicted"/>
<dbReference type="Pfam" id="PF15971">
    <property type="entry name" value="Mannosyl_trans4"/>
    <property type="match status" value="1"/>
</dbReference>
<dbReference type="EMBL" id="CP038267">
    <property type="protein sequence ID" value="QBR93659.1"/>
    <property type="molecule type" value="Genomic_DNA"/>
</dbReference>
<keyword evidence="3" id="KW-0328">Glycosyltransferase</keyword>
<evidence type="ECO:0000256" key="6">
    <source>
        <dbReference type="ARBA" id="ARBA00022989"/>
    </source>
</evidence>
<feature type="transmembrane region" description="Helical" evidence="8">
    <location>
        <begin position="336"/>
        <end position="354"/>
    </location>
</feature>
<evidence type="ECO:0000313" key="10">
    <source>
        <dbReference type="Proteomes" id="UP000294894"/>
    </source>
</evidence>
<dbReference type="PANTHER" id="PTHR33908:SF11">
    <property type="entry name" value="MEMBRANE PROTEIN"/>
    <property type="match status" value="1"/>
</dbReference>
<keyword evidence="4" id="KW-0808">Transferase</keyword>
<keyword evidence="6 8" id="KW-1133">Transmembrane helix</keyword>
<evidence type="ECO:0000256" key="5">
    <source>
        <dbReference type="ARBA" id="ARBA00022692"/>
    </source>
</evidence>
<dbReference type="AlphaFoldDB" id="A0A4P7GNW4"/>
<dbReference type="InterPro" id="IPR050297">
    <property type="entry name" value="LipidA_mod_glycosyltrf_83"/>
</dbReference>
<evidence type="ECO:0008006" key="11">
    <source>
        <dbReference type="Google" id="ProtNLM"/>
    </source>
</evidence>
<keyword evidence="10" id="KW-1185">Reference proteome</keyword>
<organism evidence="9 10">
    <name type="scientific">Nocardioides euryhalodurans</name>
    <dbReference type="NCBI Taxonomy" id="2518370"/>
    <lineage>
        <taxon>Bacteria</taxon>
        <taxon>Bacillati</taxon>
        <taxon>Actinomycetota</taxon>
        <taxon>Actinomycetes</taxon>
        <taxon>Propionibacteriales</taxon>
        <taxon>Nocardioidaceae</taxon>
        <taxon>Nocardioides</taxon>
    </lineage>
</organism>
<keyword evidence="2" id="KW-1003">Cell membrane</keyword>
<dbReference type="OrthoDB" id="3764134at2"/>
<feature type="transmembrane region" description="Helical" evidence="8">
    <location>
        <begin position="129"/>
        <end position="147"/>
    </location>
</feature>
<evidence type="ECO:0000256" key="1">
    <source>
        <dbReference type="ARBA" id="ARBA00004651"/>
    </source>
</evidence>
<dbReference type="KEGG" id="noy:EXE57_16290"/>
<sequence length="530" mass="56253">MAGGSRPRPRTLEGPLGLSNALPSRIDRVGVLVALAATGVFLLHGFRGNLGQDAAVYAYAGQRVADGVPPYVGILNRSGPLAHLVPGVGALVGRVVGTDDLLAMRVLLALVSVASVWLAYLVARDWCGSRLAGLVAGTTMLTFGGFVHYATYGPREKTTMIFCILLTLWAIGRRRWVTAGVGTALATLTWQGAFFPLVVAALVALLLLPGRRSTLSALGRYLGAGVVVTAVTLLGFWVVGALRAFLEGFLLVNLGYTEQRGLLEAWARVPEILRPVYGWSTVLLIGGSLACVVLAALAARRLDRASPTAVGVVATGAGVLAELGFSLTAFQGWPDALVFVPFAALGTAGVLHLLTRALDARARRAVLAVASVALLVAAAQGSWSTRNTLLEEQREQAHALLAVTGPEATVLSIGSPQPLVLADLDNPIRHQMFLNGMTEFVDDTRPGGLEQLVEDLERIRPTIIAVDRPVTHDWLQPLLAEDYVRLGGSRASVRWFVIDTLSREDVRRARELVHAGPLTTEVPLVGRSGP</sequence>
<feature type="transmembrane region" description="Helical" evidence="8">
    <location>
        <begin position="366"/>
        <end position="383"/>
    </location>
</feature>
<evidence type="ECO:0000256" key="8">
    <source>
        <dbReference type="SAM" id="Phobius"/>
    </source>
</evidence>
<keyword evidence="7 8" id="KW-0472">Membrane</keyword>
<dbReference type="GO" id="GO:0004169">
    <property type="term" value="F:dolichyl-phosphate-mannose-protein mannosyltransferase activity"/>
    <property type="evidence" value="ECO:0007669"/>
    <property type="project" value="InterPro"/>
</dbReference>
<evidence type="ECO:0000256" key="7">
    <source>
        <dbReference type="ARBA" id="ARBA00023136"/>
    </source>
</evidence>
<feature type="transmembrane region" description="Helical" evidence="8">
    <location>
        <begin position="276"/>
        <end position="297"/>
    </location>
</feature>
<evidence type="ECO:0000256" key="4">
    <source>
        <dbReference type="ARBA" id="ARBA00022679"/>
    </source>
</evidence>
<dbReference type="GO" id="GO:0016763">
    <property type="term" value="F:pentosyltransferase activity"/>
    <property type="evidence" value="ECO:0007669"/>
    <property type="project" value="TreeGrafter"/>
</dbReference>